<dbReference type="GO" id="GO:0003677">
    <property type="term" value="F:DNA binding"/>
    <property type="evidence" value="ECO:0007669"/>
    <property type="project" value="InterPro"/>
</dbReference>
<dbReference type="InterPro" id="IPR012337">
    <property type="entry name" value="RNaseH-like_sf"/>
</dbReference>
<dbReference type="GO" id="GO:0046983">
    <property type="term" value="F:protein dimerization activity"/>
    <property type="evidence" value="ECO:0007669"/>
    <property type="project" value="InterPro"/>
</dbReference>
<dbReference type="PANTHER" id="PTHR23272">
    <property type="entry name" value="BED FINGER-RELATED"/>
    <property type="match status" value="1"/>
</dbReference>
<keyword evidence="4" id="KW-1185">Reference proteome</keyword>
<protein>
    <submittedName>
        <fullName evidence="3">DAYSLEEPER</fullName>
    </submittedName>
</protein>
<comment type="caution">
    <text evidence="3">The sequence shown here is derived from an EMBL/GenBank/DDBJ whole genome shotgun (WGS) entry which is preliminary data.</text>
</comment>
<feature type="domain" description="HAT C-terminal dimerisation" evidence="1">
    <location>
        <begin position="124"/>
        <end position="203"/>
    </location>
</feature>
<sequence length="204" mass="23404">MHSNDTISSMANWMLEKFRKYWSNVNSIMGVATLLDPKYKTPLLEYYFEKIFGVNVAEFEVEKIVQLCRDLVSEYKEKANSSMNYSQSSCTTSPSSVLVILGDQGEFEAYLSRKKQKNLQVKYELVRYLELELLPSTLKFDILNWWKINGLQFPILKDIARDIFAIPVFTVASESTFNTGGRLVTGHRNRLIPSTIEASTCSQN</sequence>
<proteinExistence type="predicted"/>
<evidence type="ECO:0000259" key="2">
    <source>
        <dbReference type="Pfam" id="PF14372"/>
    </source>
</evidence>
<accession>A0A9W7I4R4</accession>
<organism evidence="3 4">
    <name type="scientific">Hibiscus trionum</name>
    <name type="common">Flower of an hour</name>
    <dbReference type="NCBI Taxonomy" id="183268"/>
    <lineage>
        <taxon>Eukaryota</taxon>
        <taxon>Viridiplantae</taxon>
        <taxon>Streptophyta</taxon>
        <taxon>Embryophyta</taxon>
        <taxon>Tracheophyta</taxon>
        <taxon>Spermatophyta</taxon>
        <taxon>Magnoliopsida</taxon>
        <taxon>eudicotyledons</taxon>
        <taxon>Gunneridae</taxon>
        <taxon>Pentapetalae</taxon>
        <taxon>rosids</taxon>
        <taxon>malvids</taxon>
        <taxon>Malvales</taxon>
        <taxon>Malvaceae</taxon>
        <taxon>Malvoideae</taxon>
        <taxon>Hibiscus</taxon>
    </lineage>
</organism>
<dbReference type="Pfam" id="PF14372">
    <property type="entry name" value="hAT-like_RNase-H"/>
    <property type="match status" value="1"/>
</dbReference>
<dbReference type="Proteomes" id="UP001165190">
    <property type="component" value="Unassembled WGS sequence"/>
</dbReference>
<dbReference type="InterPro" id="IPR025525">
    <property type="entry name" value="hAT-like_transposase_RNase-H"/>
</dbReference>
<dbReference type="AlphaFoldDB" id="A0A9W7I4R4"/>
<dbReference type="InterPro" id="IPR008906">
    <property type="entry name" value="HATC_C_dom"/>
</dbReference>
<dbReference type="OrthoDB" id="1873329at2759"/>
<evidence type="ECO:0000313" key="3">
    <source>
        <dbReference type="EMBL" id="GMI88073.1"/>
    </source>
</evidence>
<dbReference type="EMBL" id="BSYR01000022">
    <property type="protein sequence ID" value="GMI88073.1"/>
    <property type="molecule type" value="Genomic_DNA"/>
</dbReference>
<evidence type="ECO:0000313" key="4">
    <source>
        <dbReference type="Proteomes" id="UP001165190"/>
    </source>
</evidence>
<name>A0A9W7I4R4_HIBTR</name>
<dbReference type="SUPFAM" id="SSF53098">
    <property type="entry name" value="Ribonuclease H-like"/>
    <property type="match status" value="1"/>
</dbReference>
<reference evidence="3" key="1">
    <citation type="submission" date="2023-05" db="EMBL/GenBank/DDBJ databases">
        <title>Genome and transcriptome analyses reveal genes involved in the formation of fine ridges on petal epidermal cells in Hibiscus trionum.</title>
        <authorList>
            <person name="Koshimizu S."/>
            <person name="Masuda S."/>
            <person name="Ishii T."/>
            <person name="Shirasu K."/>
            <person name="Hoshino A."/>
            <person name="Arita M."/>
        </authorList>
    </citation>
    <scope>NUCLEOTIDE SEQUENCE</scope>
    <source>
        <strain evidence="3">Hamamatsu line</strain>
    </source>
</reference>
<feature type="domain" description="hAT-like transposase RNase-H fold" evidence="2">
    <location>
        <begin position="2"/>
        <end position="75"/>
    </location>
</feature>
<gene>
    <name evidence="3" type="ORF">HRI_002476600</name>
</gene>
<evidence type="ECO:0000259" key="1">
    <source>
        <dbReference type="Pfam" id="PF05699"/>
    </source>
</evidence>
<dbReference type="PANTHER" id="PTHR23272:SF187">
    <property type="entry name" value="AC9 TRANSPOSASE-RELATED"/>
    <property type="match status" value="1"/>
</dbReference>
<dbReference type="Pfam" id="PF05699">
    <property type="entry name" value="Dimer_Tnp_hAT"/>
    <property type="match status" value="1"/>
</dbReference>